<dbReference type="RefSeq" id="WP_379727947.1">
    <property type="nucleotide sequence ID" value="NZ_JBHRYJ010000003.1"/>
</dbReference>
<dbReference type="Gene3D" id="1.20.1250.20">
    <property type="entry name" value="MFS general substrate transporter like domains"/>
    <property type="match status" value="1"/>
</dbReference>
<dbReference type="InterPro" id="IPR052714">
    <property type="entry name" value="MFS_Exporter"/>
</dbReference>
<feature type="transmembrane region" description="Helical" evidence="4">
    <location>
        <begin position="160"/>
        <end position="180"/>
    </location>
</feature>
<evidence type="ECO:0000313" key="6">
    <source>
        <dbReference type="EMBL" id="MFC3676783.1"/>
    </source>
</evidence>
<dbReference type="NCBIfam" id="NF009048">
    <property type="entry name" value="PRK12382.1"/>
    <property type="match status" value="1"/>
</dbReference>
<sequence>MTAQASPVSSASAAVSSDPKAVLLRLLPFVAIVFLGMLAIGIPLPVLPAQVHGTLGFGTIMVGWVIGIQSIATVLTRQYAGTTCDRRGVKTAVLLGLPMATLAGCLYLVSALAPVGANASLAILLAGRLLLGCAESLFLTGTMTWAIATVGVQNTGRVMAWQGIAIFGATGLGAPLGLWLLNAYGFVAAAGVAAAVPLPALAIALLRKGIAPMPAGPRVAFYRVIGLIWQPGLVLGLGAMSFGALAAFVTLYYGAHGWPGAGLALSGFAGGYILVRLFFAGLPDRHGGTRVGLVSLAIQAAGQGLMFMAATPLVAFAGATVTGIGFSLVFPAMGVEAIRRVAPQSRGIAVGGFIAFFDLAVGVAGPAMGLVADGFGYPSVFLTCAVAALIAMVLAATLKPAAA</sequence>
<feature type="transmembrane region" description="Helical" evidence="4">
    <location>
        <begin position="121"/>
        <end position="148"/>
    </location>
</feature>
<feature type="transmembrane region" description="Helical" evidence="4">
    <location>
        <begin position="186"/>
        <end position="206"/>
    </location>
</feature>
<evidence type="ECO:0000256" key="4">
    <source>
        <dbReference type="SAM" id="Phobius"/>
    </source>
</evidence>
<dbReference type="NCBIfam" id="NF003477">
    <property type="entry name" value="PRK05122.1"/>
    <property type="match status" value="1"/>
</dbReference>
<proteinExistence type="predicted"/>
<dbReference type="Pfam" id="PF07690">
    <property type="entry name" value="MFS_1"/>
    <property type="match status" value="1"/>
</dbReference>
<evidence type="ECO:0000313" key="7">
    <source>
        <dbReference type="Proteomes" id="UP001595711"/>
    </source>
</evidence>
<dbReference type="EMBL" id="JBHRYJ010000003">
    <property type="protein sequence ID" value="MFC3676783.1"/>
    <property type="molecule type" value="Genomic_DNA"/>
</dbReference>
<dbReference type="InterPro" id="IPR011701">
    <property type="entry name" value="MFS"/>
</dbReference>
<feature type="transmembrane region" description="Helical" evidence="4">
    <location>
        <begin position="316"/>
        <end position="335"/>
    </location>
</feature>
<feature type="transmembrane region" description="Helical" evidence="4">
    <location>
        <begin position="227"/>
        <end position="255"/>
    </location>
</feature>
<dbReference type="InterPro" id="IPR020846">
    <property type="entry name" value="MFS_dom"/>
</dbReference>
<dbReference type="Proteomes" id="UP001595711">
    <property type="component" value="Unassembled WGS sequence"/>
</dbReference>
<keyword evidence="7" id="KW-1185">Reference proteome</keyword>
<dbReference type="InterPro" id="IPR036259">
    <property type="entry name" value="MFS_trans_sf"/>
</dbReference>
<feature type="transmembrane region" description="Helical" evidence="4">
    <location>
        <begin position="88"/>
        <end position="109"/>
    </location>
</feature>
<keyword evidence="2 4" id="KW-1133">Transmembrane helix</keyword>
<feature type="transmembrane region" description="Helical" evidence="4">
    <location>
        <begin position="22"/>
        <end position="42"/>
    </location>
</feature>
<organism evidence="6 7">
    <name type="scientific">Ferrovibrio xuzhouensis</name>
    <dbReference type="NCBI Taxonomy" id="1576914"/>
    <lineage>
        <taxon>Bacteria</taxon>
        <taxon>Pseudomonadati</taxon>
        <taxon>Pseudomonadota</taxon>
        <taxon>Alphaproteobacteria</taxon>
        <taxon>Rhodospirillales</taxon>
        <taxon>Rhodospirillaceae</taxon>
        <taxon>Ferrovibrio</taxon>
    </lineage>
</organism>
<name>A0ABV7VKW5_9PROT</name>
<accession>A0ABV7VKW5</accession>
<feature type="transmembrane region" description="Helical" evidence="4">
    <location>
        <begin position="375"/>
        <end position="398"/>
    </location>
</feature>
<comment type="caution">
    <text evidence="6">The sequence shown here is derived from an EMBL/GenBank/DDBJ whole genome shotgun (WGS) entry which is preliminary data.</text>
</comment>
<keyword evidence="3 4" id="KW-0472">Membrane</keyword>
<dbReference type="PROSITE" id="PS50850">
    <property type="entry name" value="MFS"/>
    <property type="match status" value="1"/>
</dbReference>
<evidence type="ECO:0000259" key="5">
    <source>
        <dbReference type="PROSITE" id="PS50850"/>
    </source>
</evidence>
<evidence type="ECO:0000256" key="1">
    <source>
        <dbReference type="ARBA" id="ARBA00022692"/>
    </source>
</evidence>
<protein>
    <submittedName>
        <fullName evidence="6">MFS transporter</fullName>
    </submittedName>
</protein>
<evidence type="ECO:0000256" key="3">
    <source>
        <dbReference type="ARBA" id="ARBA00023136"/>
    </source>
</evidence>
<gene>
    <name evidence="6" type="ORF">ACFOOQ_14595</name>
</gene>
<dbReference type="PANTHER" id="PTHR23531:SF1">
    <property type="entry name" value="QUINOLENE RESISTANCE PROTEIN NORA"/>
    <property type="match status" value="1"/>
</dbReference>
<keyword evidence="1 4" id="KW-0812">Transmembrane</keyword>
<reference evidence="7" key="1">
    <citation type="journal article" date="2019" name="Int. J. Syst. Evol. Microbiol.">
        <title>The Global Catalogue of Microorganisms (GCM) 10K type strain sequencing project: providing services to taxonomists for standard genome sequencing and annotation.</title>
        <authorList>
            <consortium name="The Broad Institute Genomics Platform"/>
            <consortium name="The Broad Institute Genome Sequencing Center for Infectious Disease"/>
            <person name="Wu L."/>
            <person name="Ma J."/>
        </authorList>
    </citation>
    <scope>NUCLEOTIDE SEQUENCE [LARGE SCALE GENOMIC DNA]</scope>
    <source>
        <strain evidence="7">KCTC 42182</strain>
    </source>
</reference>
<feature type="transmembrane region" description="Helical" evidence="4">
    <location>
        <begin position="291"/>
        <end position="310"/>
    </location>
</feature>
<feature type="transmembrane region" description="Helical" evidence="4">
    <location>
        <begin position="347"/>
        <end position="369"/>
    </location>
</feature>
<dbReference type="SUPFAM" id="SSF103473">
    <property type="entry name" value="MFS general substrate transporter"/>
    <property type="match status" value="1"/>
</dbReference>
<evidence type="ECO:0000256" key="2">
    <source>
        <dbReference type="ARBA" id="ARBA00022989"/>
    </source>
</evidence>
<feature type="transmembrane region" description="Helical" evidence="4">
    <location>
        <begin position="261"/>
        <end position="279"/>
    </location>
</feature>
<feature type="domain" description="Major facilitator superfamily (MFS) profile" evidence="5">
    <location>
        <begin position="224"/>
        <end position="403"/>
    </location>
</feature>
<dbReference type="PANTHER" id="PTHR23531">
    <property type="entry name" value="QUINOLENE RESISTANCE PROTEIN NORA"/>
    <property type="match status" value="1"/>
</dbReference>
<feature type="transmembrane region" description="Helical" evidence="4">
    <location>
        <begin position="54"/>
        <end position="76"/>
    </location>
</feature>